<proteinExistence type="inferred from homology"/>
<keyword evidence="4" id="KW-0645">Protease</keyword>
<dbReference type="STRING" id="1423801.FD50_GL000717"/>
<feature type="transmembrane region" description="Helical" evidence="2">
    <location>
        <begin position="121"/>
        <end position="139"/>
    </location>
</feature>
<dbReference type="GO" id="GO:0080120">
    <property type="term" value="P:CAAX-box protein maturation"/>
    <property type="evidence" value="ECO:0007669"/>
    <property type="project" value="UniProtKB-ARBA"/>
</dbReference>
<feature type="transmembrane region" description="Helical" evidence="2">
    <location>
        <begin position="83"/>
        <end position="109"/>
    </location>
</feature>
<evidence type="ECO:0000256" key="2">
    <source>
        <dbReference type="SAM" id="Phobius"/>
    </source>
</evidence>
<dbReference type="AlphaFoldDB" id="A0A0R1V019"/>
<keyword evidence="2" id="KW-0812">Transmembrane</keyword>
<feature type="domain" description="CAAX prenyl protease 2/Lysostaphin resistance protein A-like" evidence="3">
    <location>
        <begin position="83"/>
        <end position="181"/>
    </location>
</feature>
<feature type="transmembrane region" description="Helical" evidence="2">
    <location>
        <begin position="194"/>
        <end position="216"/>
    </location>
</feature>
<dbReference type="Proteomes" id="UP000051166">
    <property type="component" value="Unassembled WGS sequence"/>
</dbReference>
<keyword evidence="5" id="KW-1185">Reference proteome</keyword>
<evidence type="ECO:0000313" key="5">
    <source>
        <dbReference type="Proteomes" id="UP000051166"/>
    </source>
</evidence>
<reference evidence="4 5" key="1">
    <citation type="journal article" date="2015" name="Genome Announc.">
        <title>Expanding the biotechnology potential of lactobacilli through comparative genomics of 213 strains and associated genera.</title>
        <authorList>
            <person name="Sun Z."/>
            <person name="Harris H.M."/>
            <person name="McCann A."/>
            <person name="Guo C."/>
            <person name="Argimon S."/>
            <person name="Zhang W."/>
            <person name="Yang X."/>
            <person name="Jeffery I.B."/>
            <person name="Cooney J.C."/>
            <person name="Kagawa T.F."/>
            <person name="Liu W."/>
            <person name="Song Y."/>
            <person name="Salvetti E."/>
            <person name="Wrobel A."/>
            <person name="Rasinkangas P."/>
            <person name="Parkhill J."/>
            <person name="Rea M.C."/>
            <person name="O'Sullivan O."/>
            <person name="Ritari J."/>
            <person name="Douillard F.P."/>
            <person name="Paul Ross R."/>
            <person name="Yang R."/>
            <person name="Briner A.E."/>
            <person name="Felis G.E."/>
            <person name="de Vos W.M."/>
            <person name="Barrangou R."/>
            <person name="Klaenhammer T.R."/>
            <person name="Caufield P.W."/>
            <person name="Cui Y."/>
            <person name="Zhang H."/>
            <person name="O'Toole P.W."/>
        </authorList>
    </citation>
    <scope>NUCLEOTIDE SEQUENCE [LARGE SCALE GENOMIC DNA]</scope>
    <source>
        <strain evidence="4 5">DSM 16230</strain>
    </source>
</reference>
<dbReference type="RefSeq" id="WP_056960811.1">
    <property type="nucleotide sequence ID" value="NZ_AZFQ01000036.1"/>
</dbReference>
<sequence>MFIYDASNTTKAIVNVVLALVALLVAFRGLKSFKLINTKLLFTRNLGIWGILAVAIFIIIMSVENVPLNIITVINSKNFLLDTMIALSAAIFEESICRGLILSAFLGLFIYESSSYKFTKAAVWSAVLFGSMHLINLFGESPRATLQQMLYAFATGVFLAALRITTNCLLWVILLHFILDWGPLIAASNNSVGMSWSLLFVLFTPLLVTSLIYLIYVDRQLSLKET</sequence>
<dbReference type="GeneID" id="98308138"/>
<dbReference type="GO" id="GO:0006508">
    <property type="term" value="P:proteolysis"/>
    <property type="evidence" value="ECO:0007669"/>
    <property type="project" value="UniProtKB-KW"/>
</dbReference>
<name>A0A0R1V019_9LACO</name>
<accession>A0A0R1V019</accession>
<dbReference type="OrthoDB" id="2289634at2"/>
<dbReference type="Pfam" id="PF02517">
    <property type="entry name" value="Rce1-like"/>
    <property type="match status" value="1"/>
</dbReference>
<evidence type="ECO:0000256" key="1">
    <source>
        <dbReference type="ARBA" id="ARBA00009067"/>
    </source>
</evidence>
<dbReference type="PATRIC" id="fig|1423801.4.peg.728"/>
<keyword evidence="4" id="KW-0378">Hydrolase</keyword>
<evidence type="ECO:0000259" key="3">
    <source>
        <dbReference type="Pfam" id="PF02517"/>
    </source>
</evidence>
<dbReference type="EMBL" id="AZFQ01000036">
    <property type="protein sequence ID" value="KRL98903.1"/>
    <property type="molecule type" value="Genomic_DNA"/>
</dbReference>
<keyword evidence="2" id="KW-0472">Membrane</keyword>
<comment type="similarity">
    <text evidence="1">Belongs to the UPF0177 family.</text>
</comment>
<gene>
    <name evidence="4" type="ORF">FD50_GL000717</name>
</gene>
<evidence type="ECO:0000313" key="4">
    <source>
        <dbReference type="EMBL" id="KRL98903.1"/>
    </source>
</evidence>
<dbReference type="GO" id="GO:0004175">
    <property type="term" value="F:endopeptidase activity"/>
    <property type="evidence" value="ECO:0007669"/>
    <property type="project" value="UniProtKB-ARBA"/>
</dbReference>
<dbReference type="InterPro" id="IPR003675">
    <property type="entry name" value="Rce1/LyrA-like_dom"/>
</dbReference>
<protein>
    <submittedName>
        <fullName evidence="4">Metal-dependent membrane protease</fullName>
    </submittedName>
</protein>
<comment type="caution">
    <text evidence="4">The sequence shown here is derived from an EMBL/GenBank/DDBJ whole genome shotgun (WGS) entry which is preliminary data.</text>
</comment>
<organism evidence="4 5">
    <name type="scientific">Liquorilactobacillus satsumensis DSM 16230 = JCM 12392</name>
    <dbReference type="NCBI Taxonomy" id="1423801"/>
    <lineage>
        <taxon>Bacteria</taxon>
        <taxon>Bacillati</taxon>
        <taxon>Bacillota</taxon>
        <taxon>Bacilli</taxon>
        <taxon>Lactobacillales</taxon>
        <taxon>Lactobacillaceae</taxon>
        <taxon>Liquorilactobacillus</taxon>
    </lineage>
</organism>
<keyword evidence="2" id="KW-1133">Transmembrane helix</keyword>
<feature type="transmembrane region" description="Helical" evidence="2">
    <location>
        <begin position="42"/>
        <end position="63"/>
    </location>
</feature>
<feature type="transmembrane region" description="Helical" evidence="2">
    <location>
        <begin position="12"/>
        <end position="30"/>
    </location>
</feature>